<feature type="domain" description="Pyridoxamine 5'-phosphate oxidase N-terminal" evidence="7">
    <location>
        <begin position="49"/>
        <end position="173"/>
    </location>
</feature>
<comment type="pathway">
    <text evidence="5">Cofactor metabolism; pyridoxal 5'-phosphate salvage; pyridoxal 5'-phosphate from pyridoxamine 5'-phosphate: step 1/1.</text>
</comment>
<keyword evidence="10" id="KW-1185">Reference proteome</keyword>
<dbReference type="EMBL" id="BAOP01000015">
    <property type="protein sequence ID" value="GAC80236.1"/>
    <property type="molecule type" value="Genomic_DNA"/>
</dbReference>
<dbReference type="PIRSF" id="PIRSF000190">
    <property type="entry name" value="Pyd_amn-ph_oxd"/>
    <property type="match status" value="1"/>
</dbReference>
<feature type="binding site" evidence="5 6">
    <location>
        <position position="204"/>
    </location>
    <ligand>
        <name>FMN</name>
        <dbReference type="ChEBI" id="CHEBI:58210"/>
    </ligand>
</feature>
<feature type="binding site" evidence="5">
    <location>
        <position position="138"/>
    </location>
    <ligand>
        <name>substrate</name>
    </ligand>
</feature>
<evidence type="ECO:0000256" key="5">
    <source>
        <dbReference type="HAMAP-Rule" id="MF_01629"/>
    </source>
</evidence>
<dbReference type="InterPro" id="IPR000659">
    <property type="entry name" value="Pyridox_Oxase"/>
</dbReference>
<keyword evidence="5" id="KW-0664">Pyridoxine biosynthesis</keyword>
<comment type="pathway">
    <text evidence="5">Cofactor metabolism; pyridoxal 5'-phosphate salvage; pyridoxal 5'-phosphate from pyridoxine 5'-phosphate: step 1/1.</text>
</comment>
<dbReference type="PANTHER" id="PTHR10851:SF0">
    <property type="entry name" value="PYRIDOXINE-5'-PHOSPHATE OXIDASE"/>
    <property type="match status" value="1"/>
</dbReference>
<reference evidence="9 10" key="1">
    <citation type="submission" date="2013-02" db="EMBL/GenBank/DDBJ databases">
        <title>Whole genome shotgun sequence of Gordonia malaquae NBRC 108250.</title>
        <authorList>
            <person name="Yoshida I."/>
            <person name="Hosoyama A."/>
            <person name="Tsuchikane K."/>
            <person name="Ando Y."/>
            <person name="Baba S."/>
            <person name="Ohji S."/>
            <person name="Hamada M."/>
            <person name="Tamura T."/>
            <person name="Yamazoe A."/>
            <person name="Yamazaki S."/>
            <person name="Fujita N."/>
        </authorList>
    </citation>
    <scope>NUCLEOTIDE SEQUENCE [LARGE SCALE GENOMIC DNA]</scope>
    <source>
        <strain evidence="9 10">NBRC 108250</strain>
    </source>
</reference>
<feature type="binding site" evidence="5 6">
    <location>
        <position position="98"/>
    </location>
    <ligand>
        <name>FMN</name>
        <dbReference type="ChEBI" id="CHEBI:58210"/>
    </ligand>
</feature>
<sequence length="231" mass="24975">MNDEVDLPSMRVGYGAADPTGKDGVAANLDPSWLVGDPPWRSLFDAWLADAIAAGVVEPNAMIVGTVDADGRPATRTVLCKGVSDAGIVFFTGYDSDKGRAIAAHPYASATFPWIAMERQIHVRGRVVKVDPAETQAYWNSRPRGSQLSATTSDQSRPIASRDALEAAAAAVSDEFGGPLSSTTVPVPEQWGGYRIEPDVVEFWQGRADRLHNRARAIRDGDSWRVERLQP</sequence>
<comment type="function">
    <text evidence="5">Catalyzes the oxidation of either pyridoxine 5'-phosphate (PNP) or pyridoxamine 5'-phosphate (PMP) into pyridoxal 5'-phosphate (PLP).</text>
</comment>
<evidence type="ECO:0000256" key="6">
    <source>
        <dbReference type="PIRSR" id="PIRSR000190-2"/>
    </source>
</evidence>
<feature type="binding site" evidence="5 6">
    <location>
        <begin position="76"/>
        <end position="81"/>
    </location>
    <ligand>
        <name>FMN</name>
        <dbReference type="ChEBI" id="CHEBI:58210"/>
    </ligand>
</feature>
<evidence type="ECO:0000313" key="9">
    <source>
        <dbReference type="EMBL" id="GAC80236.1"/>
    </source>
</evidence>
<keyword evidence="3 5" id="KW-0288">FMN</keyword>
<dbReference type="InterPro" id="IPR019740">
    <property type="entry name" value="Pyridox_Oxase_CS"/>
</dbReference>
<feature type="domain" description="Pyridoxine 5'-phosphate oxidase dimerisation C-terminal" evidence="8">
    <location>
        <begin position="191"/>
        <end position="231"/>
    </location>
</feature>
<evidence type="ECO:0000256" key="4">
    <source>
        <dbReference type="ARBA" id="ARBA00023002"/>
    </source>
</evidence>
<comment type="catalytic activity">
    <reaction evidence="5">
        <text>pyridoxamine 5'-phosphate + O2 + H2O = pyridoxal 5'-phosphate + H2O2 + NH4(+)</text>
        <dbReference type="Rhea" id="RHEA:15817"/>
        <dbReference type="ChEBI" id="CHEBI:15377"/>
        <dbReference type="ChEBI" id="CHEBI:15379"/>
        <dbReference type="ChEBI" id="CHEBI:16240"/>
        <dbReference type="ChEBI" id="CHEBI:28938"/>
        <dbReference type="ChEBI" id="CHEBI:58451"/>
        <dbReference type="ChEBI" id="CHEBI:597326"/>
        <dbReference type="EC" id="1.4.3.5"/>
    </reaction>
</comment>
<dbReference type="InterPro" id="IPR019576">
    <property type="entry name" value="Pyridoxamine_oxidase_dimer_C"/>
</dbReference>
<evidence type="ECO:0000313" key="10">
    <source>
        <dbReference type="Proteomes" id="UP000035009"/>
    </source>
</evidence>
<dbReference type="SUPFAM" id="SSF50475">
    <property type="entry name" value="FMN-binding split barrel"/>
    <property type="match status" value="1"/>
</dbReference>
<dbReference type="PANTHER" id="PTHR10851">
    <property type="entry name" value="PYRIDOXINE-5-PHOSPHATE OXIDASE"/>
    <property type="match status" value="1"/>
</dbReference>
<comment type="caution">
    <text evidence="9">The sequence shown here is derived from an EMBL/GenBank/DDBJ whole genome shotgun (WGS) entry which is preliminary data.</text>
</comment>
<name>M3TFL7_GORML</name>
<feature type="binding site" evidence="5 6">
    <location>
        <begin position="91"/>
        <end position="92"/>
    </location>
    <ligand>
        <name>FMN</name>
        <dbReference type="ChEBI" id="CHEBI:58210"/>
    </ligand>
</feature>
<dbReference type="Pfam" id="PF10590">
    <property type="entry name" value="PNP_phzG_C"/>
    <property type="match status" value="1"/>
</dbReference>
<dbReference type="Pfam" id="PF01243">
    <property type="entry name" value="PNPOx_N"/>
    <property type="match status" value="1"/>
</dbReference>
<feature type="binding site" evidence="5">
    <location>
        <position position="142"/>
    </location>
    <ligand>
        <name>substrate</name>
    </ligand>
</feature>
<dbReference type="EC" id="1.4.3.5" evidence="5"/>
<dbReference type="InterPro" id="IPR012349">
    <property type="entry name" value="Split_barrel_FMN-bd"/>
</dbReference>
<feature type="binding site" evidence="5 6">
    <location>
        <position position="214"/>
    </location>
    <ligand>
        <name>FMN</name>
        <dbReference type="ChEBI" id="CHEBI:58210"/>
    </ligand>
</feature>
<keyword evidence="2 5" id="KW-0285">Flavoprotein</keyword>
<comment type="subunit">
    <text evidence="5">Homodimer.</text>
</comment>
<evidence type="ECO:0000256" key="2">
    <source>
        <dbReference type="ARBA" id="ARBA00022630"/>
    </source>
</evidence>
<comment type="caution">
    <text evidence="5">Lacks conserved residue(s) required for the propagation of feature annotation.</text>
</comment>
<dbReference type="Gene3D" id="2.30.110.10">
    <property type="entry name" value="Electron Transport, Fmn-binding Protein, Chain A"/>
    <property type="match status" value="1"/>
</dbReference>
<dbReference type="UniPathway" id="UPA01068">
    <property type="reaction ID" value="UER00304"/>
</dbReference>
<dbReference type="GO" id="GO:0008615">
    <property type="term" value="P:pyridoxine biosynthetic process"/>
    <property type="evidence" value="ECO:0007669"/>
    <property type="project" value="UniProtKB-UniRule"/>
</dbReference>
<keyword evidence="4 5" id="KW-0560">Oxidoreductase</keyword>
<feature type="binding site" evidence="5">
    <location>
        <begin position="210"/>
        <end position="212"/>
    </location>
    <ligand>
        <name>substrate</name>
    </ligand>
</feature>
<dbReference type="HAMAP" id="MF_01629">
    <property type="entry name" value="PdxH"/>
    <property type="match status" value="1"/>
</dbReference>
<accession>M3TFL7</accession>
<feature type="binding site" evidence="5 6">
    <location>
        <position position="120"/>
    </location>
    <ligand>
        <name>FMN</name>
        <dbReference type="ChEBI" id="CHEBI:58210"/>
    </ligand>
</feature>
<protein>
    <recommendedName>
        <fullName evidence="5">Pyridoxine/pyridoxamine 5'-phosphate oxidase</fullName>
        <ecNumber evidence="5">1.4.3.5</ecNumber>
    </recommendedName>
    <alternativeName>
        <fullName evidence="5">PNP/PMP oxidase</fullName>
        <shortName evidence="5">PNPOx</shortName>
    </alternativeName>
    <alternativeName>
        <fullName evidence="5">Pyridoxal 5'-phosphate synthase</fullName>
    </alternativeName>
</protein>
<evidence type="ECO:0000256" key="3">
    <source>
        <dbReference type="ARBA" id="ARBA00022643"/>
    </source>
</evidence>
<dbReference type="NCBIfam" id="TIGR00558">
    <property type="entry name" value="pdxH"/>
    <property type="match status" value="1"/>
</dbReference>
<proteinExistence type="inferred from homology"/>
<dbReference type="GO" id="GO:0004733">
    <property type="term" value="F:pyridoxamine phosphate oxidase activity"/>
    <property type="evidence" value="ECO:0007669"/>
    <property type="project" value="UniProtKB-UniRule"/>
</dbReference>
<dbReference type="PROSITE" id="PS01064">
    <property type="entry name" value="PYRIDOX_OXIDASE"/>
    <property type="match status" value="1"/>
</dbReference>
<comment type="similarity">
    <text evidence="1 5">Belongs to the pyridoxamine 5'-phosphate oxidase family.</text>
</comment>
<evidence type="ECO:0000259" key="8">
    <source>
        <dbReference type="Pfam" id="PF10590"/>
    </source>
</evidence>
<dbReference type="NCBIfam" id="NF004231">
    <property type="entry name" value="PRK05679.1"/>
    <property type="match status" value="1"/>
</dbReference>
<dbReference type="eggNOG" id="COG0259">
    <property type="taxonomic scope" value="Bacteria"/>
</dbReference>
<feature type="binding site" evidence="5">
    <location>
        <position position="81"/>
    </location>
    <ligand>
        <name>substrate</name>
    </ligand>
</feature>
<dbReference type="Proteomes" id="UP000035009">
    <property type="component" value="Unassembled WGS sequence"/>
</dbReference>
<feature type="binding site" evidence="5">
    <location>
        <position position="146"/>
    </location>
    <ligand>
        <name>substrate</name>
    </ligand>
</feature>
<feature type="binding site" evidence="5 6">
    <location>
        <begin position="155"/>
        <end position="156"/>
    </location>
    <ligand>
        <name>FMN</name>
        <dbReference type="ChEBI" id="CHEBI:58210"/>
    </ligand>
</feature>
<gene>
    <name evidence="5 9" type="primary">pdxH</name>
    <name evidence="9" type="ORF">GM1_015_01120</name>
</gene>
<comment type="cofactor">
    <cofactor evidence="5 6">
        <name>FMN</name>
        <dbReference type="ChEBI" id="CHEBI:58210"/>
    </cofactor>
    <text evidence="5 6">Binds 1 FMN per subunit.</text>
</comment>
<dbReference type="InterPro" id="IPR011576">
    <property type="entry name" value="Pyridox_Oxase_N"/>
</dbReference>
<dbReference type="GO" id="GO:0010181">
    <property type="term" value="F:FMN binding"/>
    <property type="evidence" value="ECO:0007669"/>
    <property type="project" value="UniProtKB-UniRule"/>
</dbReference>
<evidence type="ECO:0000259" key="7">
    <source>
        <dbReference type="Pfam" id="PF01243"/>
    </source>
</evidence>
<comment type="catalytic activity">
    <reaction evidence="5">
        <text>pyridoxine 5'-phosphate + O2 = pyridoxal 5'-phosphate + H2O2</text>
        <dbReference type="Rhea" id="RHEA:15149"/>
        <dbReference type="ChEBI" id="CHEBI:15379"/>
        <dbReference type="ChEBI" id="CHEBI:16240"/>
        <dbReference type="ChEBI" id="CHEBI:58589"/>
        <dbReference type="ChEBI" id="CHEBI:597326"/>
        <dbReference type="EC" id="1.4.3.5"/>
    </reaction>
</comment>
<dbReference type="STRING" id="410332.SAMN04488550_1000"/>
<organism evidence="9 10">
    <name type="scientific">Gordonia malaquae NBRC 108250</name>
    <dbReference type="NCBI Taxonomy" id="1223542"/>
    <lineage>
        <taxon>Bacteria</taxon>
        <taxon>Bacillati</taxon>
        <taxon>Actinomycetota</taxon>
        <taxon>Actinomycetes</taxon>
        <taxon>Mycobacteriales</taxon>
        <taxon>Gordoniaceae</taxon>
        <taxon>Gordonia</taxon>
    </lineage>
</organism>
<dbReference type="AlphaFoldDB" id="M3TFL7"/>
<evidence type="ECO:0000256" key="1">
    <source>
        <dbReference type="ARBA" id="ARBA00007301"/>
    </source>
</evidence>